<dbReference type="RefSeq" id="WP_079410090.1">
    <property type="nucleotide sequence ID" value="NZ_MZGW01000001.1"/>
</dbReference>
<dbReference type="PROSITE" id="PS50112">
    <property type="entry name" value="PAS"/>
    <property type="match status" value="1"/>
</dbReference>
<dbReference type="CDD" id="cd00130">
    <property type="entry name" value="PAS"/>
    <property type="match status" value="1"/>
</dbReference>
<dbReference type="SMART" id="SM00382">
    <property type="entry name" value="AAA"/>
    <property type="match status" value="1"/>
</dbReference>
<dbReference type="Pfam" id="PF00989">
    <property type="entry name" value="PAS"/>
    <property type="match status" value="1"/>
</dbReference>
<dbReference type="GO" id="GO:0005524">
    <property type="term" value="F:ATP binding"/>
    <property type="evidence" value="ECO:0007669"/>
    <property type="project" value="UniProtKB-KW"/>
</dbReference>
<dbReference type="CDD" id="cd00009">
    <property type="entry name" value="AAA"/>
    <property type="match status" value="1"/>
</dbReference>
<dbReference type="InterPro" id="IPR025662">
    <property type="entry name" value="Sigma_54_int_dom_ATP-bd_1"/>
</dbReference>
<dbReference type="AlphaFoldDB" id="A0A1V4IAW0"/>
<keyword evidence="1" id="KW-0547">Nucleotide-binding</keyword>
<evidence type="ECO:0000256" key="3">
    <source>
        <dbReference type="ARBA" id="ARBA00023015"/>
    </source>
</evidence>
<dbReference type="Gene3D" id="1.10.8.60">
    <property type="match status" value="1"/>
</dbReference>
<dbReference type="Gene3D" id="1.10.10.60">
    <property type="entry name" value="Homeodomain-like"/>
    <property type="match status" value="1"/>
</dbReference>
<dbReference type="SUPFAM" id="SSF52540">
    <property type="entry name" value="P-loop containing nucleoside triphosphate hydrolases"/>
    <property type="match status" value="1"/>
</dbReference>
<proteinExistence type="predicted"/>
<dbReference type="SUPFAM" id="SSF46689">
    <property type="entry name" value="Homeodomain-like"/>
    <property type="match status" value="1"/>
</dbReference>
<dbReference type="PRINTS" id="PR01590">
    <property type="entry name" value="HTHFIS"/>
</dbReference>
<dbReference type="EMBL" id="MZGW01000001">
    <property type="protein sequence ID" value="OPJ56785.1"/>
    <property type="molecule type" value="Genomic_DNA"/>
</dbReference>
<dbReference type="PROSITE" id="PS00676">
    <property type="entry name" value="SIGMA54_INTERACT_2"/>
    <property type="match status" value="1"/>
</dbReference>
<dbReference type="InterPro" id="IPR013767">
    <property type="entry name" value="PAS_fold"/>
</dbReference>
<dbReference type="PROSITE" id="PS00675">
    <property type="entry name" value="SIGMA54_INTERACT_1"/>
    <property type="match status" value="1"/>
</dbReference>
<dbReference type="InterPro" id="IPR027417">
    <property type="entry name" value="P-loop_NTPase"/>
</dbReference>
<dbReference type="FunFam" id="3.40.50.300:FF:000006">
    <property type="entry name" value="DNA-binding transcriptional regulator NtrC"/>
    <property type="match status" value="1"/>
</dbReference>
<comment type="caution">
    <text evidence="7">The sequence shown here is derived from an EMBL/GenBank/DDBJ whole genome shotgun (WGS) entry which is preliminary data.</text>
</comment>
<dbReference type="InterPro" id="IPR002078">
    <property type="entry name" value="Sigma_54_int"/>
</dbReference>
<keyword evidence="8" id="KW-1185">Reference proteome</keyword>
<keyword evidence="2" id="KW-0067">ATP-binding</keyword>
<dbReference type="Proteomes" id="UP000190140">
    <property type="component" value="Unassembled WGS sequence"/>
</dbReference>
<dbReference type="GO" id="GO:0006355">
    <property type="term" value="P:regulation of DNA-templated transcription"/>
    <property type="evidence" value="ECO:0007669"/>
    <property type="project" value="InterPro"/>
</dbReference>
<dbReference type="InterPro" id="IPR035965">
    <property type="entry name" value="PAS-like_dom_sf"/>
</dbReference>
<feature type="domain" description="Sigma-54 factor interaction" evidence="5">
    <location>
        <begin position="153"/>
        <end position="381"/>
    </location>
</feature>
<dbReference type="PANTHER" id="PTHR32071:SF74">
    <property type="entry name" value="TRANSCRIPTIONAL ACTIVATOR ROCR"/>
    <property type="match status" value="1"/>
</dbReference>
<feature type="domain" description="PAS" evidence="6">
    <location>
        <begin position="10"/>
        <end position="63"/>
    </location>
</feature>
<dbReference type="GO" id="GO:0043565">
    <property type="term" value="F:sequence-specific DNA binding"/>
    <property type="evidence" value="ECO:0007669"/>
    <property type="project" value="InterPro"/>
</dbReference>
<sequence length="463" mass="52645">MTSKDYVVLMQKILHYIEDGVHVIDKDGNTIVYNRAMAELEGMKKEDVLNKPLLEVFRSLDSETSTLLKVMESGKSIKNKKQVYLNMDGKEITTINTTVPLTINGEQFGALEIAKDITKIKKLSDIIFDLQREMSTPDVSIKNKIKKYTFDNILGQSPEFKHALNMAKKSAKNRASVLIYGETGTGKELFAQSIHYASDRANKPFIAQNCAAIPESLLEGILFGTSKGAFTGSIDRPGIFEEANGGTILLDEINSMPVDLQAKLLRVLQEGYVRRIGATKDIPIDVRVIATTNQDPIDAVESQKIRKDLYYRLNVISINIPPLRERKEDIILLTNHFIKKYNDVLNKDIWMISEKSKEVLLQHSWQGNVRELENTIYGAMSMIEDEHVLNHQYLNILNLNKKLNKEKIDINMNNTLDETLKNIEITFLKKALYRNNNNITKAASDLGIKRQTLQHKMKKYGIK</sequence>
<evidence type="ECO:0000259" key="5">
    <source>
        <dbReference type="PROSITE" id="PS50045"/>
    </source>
</evidence>
<name>A0A1V4IAW0_9FIRM</name>
<dbReference type="Gene3D" id="3.30.450.20">
    <property type="entry name" value="PAS domain"/>
    <property type="match status" value="1"/>
</dbReference>
<dbReference type="Pfam" id="PF25601">
    <property type="entry name" value="AAA_lid_14"/>
    <property type="match status" value="1"/>
</dbReference>
<keyword evidence="4" id="KW-0804">Transcription</keyword>
<dbReference type="STRING" id="29349.CLOTH_00670"/>
<dbReference type="Pfam" id="PF00158">
    <property type="entry name" value="Sigma54_activat"/>
    <property type="match status" value="1"/>
</dbReference>
<evidence type="ECO:0000313" key="7">
    <source>
        <dbReference type="EMBL" id="OPJ56785.1"/>
    </source>
</evidence>
<reference evidence="7 8" key="1">
    <citation type="submission" date="2017-03" db="EMBL/GenBank/DDBJ databases">
        <title>Genome sequence of Clostridium thermoalcaliphilum DSM 7309.</title>
        <authorList>
            <person name="Poehlein A."/>
            <person name="Daniel R."/>
        </authorList>
    </citation>
    <scope>NUCLEOTIDE SEQUENCE [LARGE SCALE GENOMIC DNA]</scope>
    <source>
        <strain evidence="7 8">DSM 7309</strain>
    </source>
</reference>
<accession>A0A1V4IAW0</accession>
<dbReference type="PROSITE" id="PS50045">
    <property type="entry name" value="SIGMA54_INTERACT_4"/>
    <property type="match status" value="1"/>
</dbReference>
<dbReference type="SUPFAM" id="SSF55785">
    <property type="entry name" value="PYP-like sensor domain (PAS domain)"/>
    <property type="match status" value="1"/>
</dbReference>
<dbReference type="InterPro" id="IPR000014">
    <property type="entry name" value="PAS"/>
</dbReference>
<dbReference type="InterPro" id="IPR058031">
    <property type="entry name" value="AAA_lid_NorR"/>
</dbReference>
<keyword evidence="3" id="KW-0805">Transcription regulation</keyword>
<dbReference type="OrthoDB" id="9803970at2"/>
<protein>
    <submittedName>
        <fullName evidence="7">Arginine utilization regulatory protein RocR</fullName>
    </submittedName>
</protein>
<organism evidence="7 8">
    <name type="scientific">Alkalithermobacter paradoxus</name>
    <dbReference type="NCBI Taxonomy" id="29349"/>
    <lineage>
        <taxon>Bacteria</taxon>
        <taxon>Bacillati</taxon>
        <taxon>Bacillota</taxon>
        <taxon>Clostridia</taxon>
        <taxon>Peptostreptococcales</taxon>
        <taxon>Tepidibacteraceae</taxon>
        <taxon>Alkalithermobacter</taxon>
    </lineage>
</organism>
<dbReference type="InterPro" id="IPR009057">
    <property type="entry name" value="Homeodomain-like_sf"/>
</dbReference>
<evidence type="ECO:0000256" key="4">
    <source>
        <dbReference type="ARBA" id="ARBA00023163"/>
    </source>
</evidence>
<evidence type="ECO:0000313" key="8">
    <source>
        <dbReference type="Proteomes" id="UP000190140"/>
    </source>
</evidence>
<dbReference type="Pfam" id="PF02954">
    <property type="entry name" value="HTH_8"/>
    <property type="match status" value="1"/>
</dbReference>
<dbReference type="InterPro" id="IPR025943">
    <property type="entry name" value="Sigma_54_int_dom_ATP-bd_2"/>
</dbReference>
<evidence type="ECO:0000256" key="1">
    <source>
        <dbReference type="ARBA" id="ARBA00022741"/>
    </source>
</evidence>
<dbReference type="PANTHER" id="PTHR32071">
    <property type="entry name" value="TRANSCRIPTIONAL REGULATORY PROTEIN"/>
    <property type="match status" value="1"/>
</dbReference>
<dbReference type="Gene3D" id="3.40.50.300">
    <property type="entry name" value="P-loop containing nucleotide triphosphate hydrolases"/>
    <property type="match status" value="1"/>
</dbReference>
<gene>
    <name evidence="7" type="primary">rocR</name>
    <name evidence="7" type="ORF">CLOTH_00670</name>
</gene>
<evidence type="ECO:0000259" key="6">
    <source>
        <dbReference type="PROSITE" id="PS50112"/>
    </source>
</evidence>
<evidence type="ECO:0000256" key="2">
    <source>
        <dbReference type="ARBA" id="ARBA00022840"/>
    </source>
</evidence>
<dbReference type="NCBIfam" id="TIGR00229">
    <property type="entry name" value="sensory_box"/>
    <property type="match status" value="1"/>
</dbReference>
<dbReference type="InterPro" id="IPR002197">
    <property type="entry name" value="HTH_Fis"/>
</dbReference>
<dbReference type="InterPro" id="IPR003593">
    <property type="entry name" value="AAA+_ATPase"/>
</dbReference>